<evidence type="ECO:0000259" key="2">
    <source>
        <dbReference type="Pfam" id="PF07929"/>
    </source>
</evidence>
<dbReference type="InterPro" id="IPR012912">
    <property type="entry name" value="Plasmid_pRiA4b_Orf3-like"/>
</dbReference>
<feature type="region of interest" description="Disordered" evidence="1">
    <location>
        <begin position="145"/>
        <end position="217"/>
    </location>
</feature>
<dbReference type="Pfam" id="PF07929">
    <property type="entry name" value="PRiA4_ORF3"/>
    <property type="match status" value="1"/>
</dbReference>
<dbReference type="AlphaFoldDB" id="A0A2U2PCY0"/>
<proteinExistence type="predicted"/>
<dbReference type="Gene3D" id="3.10.290.30">
    <property type="entry name" value="MM3350-like"/>
    <property type="match status" value="1"/>
</dbReference>
<dbReference type="SUPFAM" id="SSF159941">
    <property type="entry name" value="MM3350-like"/>
    <property type="match status" value="1"/>
</dbReference>
<name>A0A2U2PCY0_9SPHI</name>
<gene>
    <name evidence="3" type="ORF">DDR33_18760</name>
</gene>
<feature type="domain" description="Plasmid pRiA4b Orf3-like" evidence="2">
    <location>
        <begin position="3"/>
        <end position="133"/>
    </location>
</feature>
<comment type="caution">
    <text evidence="3">The sequence shown here is derived from an EMBL/GenBank/DDBJ whole genome shotgun (WGS) entry which is preliminary data.</text>
</comment>
<keyword evidence="4" id="KW-1185">Reference proteome</keyword>
<evidence type="ECO:0000313" key="3">
    <source>
        <dbReference type="EMBL" id="PWG79164.1"/>
    </source>
</evidence>
<evidence type="ECO:0000256" key="1">
    <source>
        <dbReference type="SAM" id="MobiDB-lite"/>
    </source>
</evidence>
<accession>A0A2U2PCY0</accession>
<dbReference type="OrthoDB" id="666725at2"/>
<sequence length="217" mass="24972">MAIYRFRVSFEDYDDVVRDIDIKSTQTFEDLHLAIHKSTGYNSEQSSSFFVSNDQWIKGTEIALLPSQRKIDRGVTLMKGTKLSKFIDDPHQKFYYVYNFDRPFDFHVELVKILDDDPGKEYPVIVKSIGEAPKPIGPVVGAAVNPADGSSDEEDFLNDTEYGFGEEDTEDMETVDSVDDLEGTVNDEQEEEKDEFMDEFSDNENYDNDEFNNKEDF</sequence>
<dbReference type="EMBL" id="QEAS01000017">
    <property type="protein sequence ID" value="PWG79164.1"/>
    <property type="molecule type" value="Genomic_DNA"/>
</dbReference>
<evidence type="ECO:0000313" key="4">
    <source>
        <dbReference type="Proteomes" id="UP000245647"/>
    </source>
</evidence>
<dbReference type="RefSeq" id="WP_109417343.1">
    <property type="nucleotide sequence ID" value="NZ_QEAS01000017.1"/>
</dbReference>
<feature type="compositionally biased region" description="Acidic residues" evidence="1">
    <location>
        <begin position="150"/>
        <end position="210"/>
    </location>
</feature>
<organism evidence="3 4">
    <name type="scientific">Pararcticibacter amylolyticus</name>
    <dbReference type="NCBI Taxonomy" id="2173175"/>
    <lineage>
        <taxon>Bacteria</taxon>
        <taxon>Pseudomonadati</taxon>
        <taxon>Bacteroidota</taxon>
        <taxon>Sphingobacteriia</taxon>
        <taxon>Sphingobacteriales</taxon>
        <taxon>Sphingobacteriaceae</taxon>
        <taxon>Pararcticibacter</taxon>
    </lineage>
</organism>
<protein>
    <recommendedName>
        <fullName evidence="2">Plasmid pRiA4b Orf3-like domain-containing protein</fullName>
    </recommendedName>
</protein>
<dbReference type="InterPro" id="IPR024047">
    <property type="entry name" value="MM3350-like_sf"/>
</dbReference>
<reference evidence="3 4" key="1">
    <citation type="submission" date="2018-04" db="EMBL/GenBank/DDBJ databases">
        <title>Pedobacter chongqingensis sp. nov., isolated from a rottenly hemp rope.</title>
        <authorList>
            <person name="Cai Y."/>
        </authorList>
    </citation>
    <scope>NUCLEOTIDE SEQUENCE [LARGE SCALE GENOMIC DNA]</scope>
    <source>
        <strain evidence="3 4">FJ4-8</strain>
    </source>
</reference>
<dbReference type="Proteomes" id="UP000245647">
    <property type="component" value="Unassembled WGS sequence"/>
</dbReference>